<feature type="transmembrane region" description="Helical" evidence="1">
    <location>
        <begin position="134"/>
        <end position="151"/>
    </location>
</feature>
<dbReference type="RefSeq" id="WP_303901675.1">
    <property type="nucleotide sequence ID" value="NZ_DYXC01000023.1"/>
</dbReference>
<evidence type="ECO:0000313" key="4">
    <source>
        <dbReference type="Proteomes" id="UP000703315"/>
    </source>
</evidence>
<feature type="transmembrane region" description="Helical" evidence="1">
    <location>
        <begin position="56"/>
        <end position="77"/>
    </location>
</feature>
<proteinExistence type="predicted"/>
<evidence type="ECO:0000313" key="3">
    <source>
        <dbReference type="EMBL" id="HJF13423.1"/>
    </source>
</evidence>
<feature type="domain" description="DUF1468" evidence="2">
    <location>
        <begin position="28"/>
        <end position="160"/>
    </location>
</feature>
<dbReference type="Pfam" id="PF07331">
    <property type="entry name" value="TctB"/>
    <property type="match status" value="1"/>
</dbReference>
<evidence type="ECO:0000256" key="1">
    <source>
        <dbReference type="SAM" id="Phobius"/>
    </source>
</evidence>
<accession>A0A921FJX0</accession>
<keyword evidence="1" id="KW-0812">Transmembrane</keyword>
<sequence>MTQQQPTQDAPTDTQVEQRSATLVWRIAGVLGLLVAAVVARVSWTQYDLGTLDRPGVGLFPLLVAGLMAIASVIALIEARGATFGYEPIAWRRFGIGAAVILGGAVLLPIFGFLPVALVGAIVLAIMIEGRFHWKIPVVMTAITFGIWFVFERLLGIGLP</sequence>
<reference evidence="3" key="1">
    <citation type="journal article" date="2021" name="PeerJ">
        <title>Extensive microbial diversity within the chicken gut microbiome revealed by metagenomics and culture.</title>
        <authorList>
            <person name="Gilroy R."/>
            <person name="Ravi A."/>
            <person name="Getino M."/>
            <person name="Pursley I."/>
            <person name="Horton D.L."/>
            <person name="Alikhan N.F."/>
            <person name="Baker D."/>
            <person name="Gharbi K."/>
            <person name="Hall N."/>
            <person name="Watson M."/>
            <person name="Adriaenssens E.M."/>
            <person name="Foster-Nyarko E."/>
            <person name="Jarju S."/>
            <person name="Secka A."/>
            <person name="Antonio M."/>
            <person name="Oren A."/>
            <person name="Chaudhuri R.R."/>
            <person name="La Ragione R."/>
            <person name="Hildebrand F."/>
            <person name="Pallen M.J."/>
        </authorList>
    </citation>
    <scope>NUCLEOTIDE SEQUENCE</scope>
    <source>
        <strain evidence="3">ChiHjej13B12-14962</strain>
    </source>
</reference>
<comment type="caution">
    <text evidence="3">The sequence shown here is derived from an EMBL/GenBank/DDBJ whole genome shotgun (WGS) entry which is preliminary data.</text>
</comment>
<gene>
    <name evidence="3" type="ORF">K8V32_01280</name>
</gene>
<dbReference type="Proteomes" id="UP000703315">
    <property type="component" value="Unassembled WGS sequence"/>
</dbReference>
<dbReference type="AlphaFoldDB" id="A0A921FJX0"/>
<keyword evidence="1" id="KW-1133">Transmembrane helix</keyword>
<keyword evidence="1" id="KW-0472">Membrane</keyword>
<name>A0A921FJX0_9MICC</name>
<dbReference type="EMBL" id="DYXC01000023">
    <property type="protein sequence ID" value="HJF13423.1"/>
    <property type="molecule type" value="Genomic_DNA"/>
</dbReference>
<feature type="transmembrane region" description="Helical" evidence="1">
    <location>
        <begin position="98"/>
        <end position="128"/>
    </location>
</feature>
<reference evidence="3" key="2">
    <citation type="submission" date="2021-09" db="EMBL/GenBank/DDBJ databases">
        <authorList>
            <person name="Gilroy R."/>
        </authorList>
    </citation>
    <scope>NUCLEOTIDE SEQUENCE</scope>
    <source>
        <strain evidence="3">ChiHjej13B12-14962</strain>
    </source>
</reference>
<dbReference type="InterPro" id="IPR009936">
    <property type="entry name" value="DUF1468"/>
</dbReference>
<evidence type="ECO:0000259" key="2">
    <source>
        <dbReference type="Pfam" id="PF07331"/>
    </source>
</evidence>
<protein>
    <submittedName>
        <fullName evidence="3">Tripartite tricarboxylate transporter TctB family protein</fullName>
    </submittedName>
</protein>
<organism evidence="3 4">
    <name type="scientific">Enteractinococcus helveticum</name>
    <dbReference type="NCBI Taxonomy" id="1837282"/>
    <lineage>
        <taxon>Bacteria</taxon>
        <taxon>Bacillati</taxon>
        <taxon>Actinomycetota</taxon>
        <taxon>Actinomycetes</taxon>
        <taxon>Micrococcales</taxon>
        <taxon>Micrococcaceae</taxon>
    </lineage>
</organism>
<feature type="transmembrane region" description="Helical" evidence="1">
    <location>
        <begin position="23"/>
        <end position="44"/>
    </location>
</feature>